<dbReference type="Pfam" id="PF13417">
    <property type="entry name" value="GST_N_3"/>
    <property type="match status" value="1"/>
</dbReference>
<dbReference type="Pfam" id="PF13410">
    <property type="entry name" value="GST_C_2"/>
    <property type="match status" value="1"/>
</dbReference>
<evidence type="ECO:0000313" key="3">
    <source>
        <dbReference type="EMBL" id="SEO25489.1"/>
    </source>
</evidence>
<feature type="domain" description="GST C-terminal" evidence="2">
    <location>
        <begin position="95"/>
        <end position="219"/>
    </location>
</feature>
<dbReference type="CDD" id="cd03046">
    <property type="entry name" value="GST_N_GTT1_like"/>
    <property type="match status" value="1"/>
</dbReference>
<evidence type="ECO:0000259" key="1">
    <source>
        <dbReference type="PROSITE" id="PS50404"/>
    </source>
</evidence>
<dbReference type="OrthoDB" id="9810080at2"/>
<gene>
    <name evidence="3" type="ORF">SAMN05216227_10733</name>
</gene>
<keyword evidence="4" id="KW-1185">Reference proteome</keyword>
<feature type="domain" description="GST N-terminal" evidence="1">
    <location>
        <begin position="1"/>
        <end position="91"/>
    </location>
</feature>
<dbReference type="InterPro" id="IPR036249">
    <property type="entry name" value="Thioredoxin-like_sf"/>
</dbReference>
<dbReference type="SUPFAM" id="SSF52833">
    <property type="entry name" value="Thioredoxin-like"/>
    <property type="match status" value="1"/>
</dbReference>
<dbReference type="PANTHER" id="PTHR44051">
    <property type="entry name" value="GLUTATHIONE S-TRANSFERASE-RELATED"/>
    <property type="match status" value="1"/>
</dbReference>
<organism evidence="3 4">
    <name type="scientific">Pseudorhodobacter antarcticus</name>
    <dbReference type="NCBI Taxonomy" id="1077947"/>
    <lineage>
        <taxon>Bacteria</taxon>
        <taxon>Pseudomonadati</taxon>
        <taxon>Pseudomonadota</taxon>
        <taxon>Alphaproteobacteria</taxon>
        <taxon>Rhodobacterales</taxon>
        <taxon>Paracoccaceae</taxon>
        <taxon>Pseudorhodobacter</taxon>
    </lineage>
</organism>
<dbReference type="SFLD" id="SFLDG00358">
    <property type="entry name" value="Main_(cytGST)"/>
    <property type="match status" value="1"/>
</dbReference>
<dbReference type="SFLD" id="SFLDS00019">
    <property type="entry name" value="Glutathione_Transferase_(cytos"/>
    <property type="match status" value="1"/>
</dbReference>
<evidence type="ECO:0000259" key="2">
    <source>
        <dbReference type="PROSITE" id="PS50405"/>
    </source>
</evidence>
<dbReference type="InterPro" id="IPR010987">
    <property type="entry name" value="Glutathione-S-Trfase_C-like"/>
</dbReference>
<dbReference type="EMBL" id="FOCO01000073">
    <property type="protein sequence ID" value="SEO25489.1"/>
    <property type="molecule type" value="Genomic_DNA"/>
</dbReference>
<reference evidence="3 4" key="1">
    <citation type="submission" date="2016-10" db="EMBL/GenBank/DDBJ databases">
        <authorList>
            <person name="de Groot N.N."/>
        </authorList>
    </citation>
    <scope>NUCLEOTIDE SEQUENCE [LARGE SCALE GENOMIC DNA]</scope>
    <source>
        <strain evidence="3 4">CGMCC 1.10836</strain>
    </source>
</reference>
<dbReference type="Gene3D" id="3.40.30.10">
    <property type="entry name" value="Glutaredoxin"/>
    <property type="match status" value="1"/>
</dbReference>
<dbReference type="InterPro" id="IPR004045">
    <property type="entry name" value="Glutathione_S-Trfase_N"/>
</dbReference>
<name>A0A1H8N7N8_9RHOB</name>
<dbReference type="PANTHER" id="PTHR44051:SF8">
    <property type="entry name" value="GLUTATHIONE S-TRANSFERASE GSTA"/>
    <property type="match status" value="1"/>
</dbReference>
<dbReference type="InterPro" id="IPR040079">
    <property type="entry name" value="Glutathione_S-Trfase"/>
</dbReference>
<dbReference type="Proteomes" id="UP000183002">
    <property type="component" value="Unassembled WGS sequence"/>
</dbReference>
<dbReference type="STRING" id="1077947.SAMN05216227_10733"/>
<dbReference type="AlphaFoldDB" id="A0A1H8N7N8"/>
<dbReference type="GO" id="GO:0016740">
    <property type="term" value="F:transferase activity"/>
    <property type="evidence" value="ECO:0007669"/>
    <property type="project" value="UniProtKB-KW"/>
</dbReference>
<dbReference type="SUPFAM" id="SSF47616">
    <property type="entry name" value="GST C-terminal domain-like"/>
    <property type="match status" value="1"/>
</dbReference>
<keyword evidence="3" id="KW-0808">Transferase</keyword>
<sequence length="219" mass="23880">MITLYGVYRSRATRPLWLLAEANVPFTHVPVIQSYRLATPMAADAPLNTLSPAFMAISPQSAVPVMVDDDLVLTESLAITNYLARQYGGDLGPQGTAEQAQAEQWALFGGISVDLPGIDIIYTYADGVHETPDGIAKINAAVGRLVRPLERLETLLGTTDYLMGGRFTVADIMVAECLRYAQTHKPLHAAYPKTFAWLARCQARPAFAAMMEQRNAEPA</sequence>
<dbReference type="PROSITE" id="PS50404">
    <property type="entry name" value="GST_NTER"/>
    <property type="match status" value="1"/>
</dbReference>
<proteinExistence type="predicted"/>
<evidence type="ECO:0000313" key="4">
    <source>
        <dbReference type="Proteomes" id="UP000183002"/>
    </source>
</evidence>
<protein>
    <submittedName>
        <fullName evidence="3">Glutathione S-transferase</fullName>
    </submittedName>
</protein>
<dbReference type="PROSITE" id="PS50405">
    <property type="entry name" value="GST_CTER"/>
    <property type="match status" value="1"/>
</dbReference>
<dbReference type="InterPro" id="IPR036282">
    <property type="entry name" value="Glutathione-S-Trfase_C_sf"/>
</dbReference>
<accession>A0A1H8N7N8</accession>
<dbReference type="RefSeq" id="WP_050518293.1">
    <property type="nucleotide sequence ID" value="NZ_FOCO01000073.1"/>
</dbReference>
<dbReference type="Gene3D" id="1.20.1050.10">
    <property type="match status" value="1"/>
</dbReference>